<keyword evidence="2" id="KW-1185">Reference proteome</keyword>
<dbReference type="Proteomes" id="UP000789920">
    <property type="component" value="Unassembled WGS sequence"/>
</dbReference>
<feature type="non-terminal residue" evidence="1">
    <location>
        <position position="1"/>
    </location>
</feature>
<comment type="caution">
    <text evidence="1">The sequence shown here is derived from an EMBL/GenBank/DDBJ whole genome shotgun (WGS) entry which is preliminary data.</text>
</comment>
<accession>A0ACA9R5C6</accession>
<gene>
    <name evidence="1" type="ORF">RPERSI_LOCUS17065</name>
</gene>
<evidence type="ECO:0000313" key="2">
    <source>
        <dbReference type="Proteomes" id="UP000789920"/>
    </source>
</evidence>
<dbReference type="EMBL" id="CAJVQC010043248">
    <property type="protein sequence ID" value="CAG8777068.1"/>
    <property type="molecule type" value="Genomic_DNA"/>
</dbReference>
<proteinExistence type="predicted"/>
<sequence length="174" mass="19883">LADKFEIGRKTVADILAQSLYWLGLDEEKNHLTITGLVLQEKAKQVAATLKIQNFAASDEAASAPIEKLPEFCLSLQNETSNYDLYQYRKLLLQKRIVTFDESNLTNQPPDPVTIYDTIQFVSQAWNKVSEDVIIHSWQKTDILSSTEINEFMDLESLVDLTNKEEMELENLIT</sequence>
<name>A0ACA9R5C6_9GLOM</name>
<organism evidence="1 2">
    <name type="scientific">Racocetra persica</name>
    <dbReference type="NCBI Taxonomy" id="160502"/>
    <lineage>
        <taxon>Eukaryota</taxon>
        <taxon>Fungi</taxon>
        <taxon>Fungi incertae sedis</taxon>
        <taxon>Mucoromycota</taxon>
        <taxon>Glomeromycotina</taxon>
        <taxon>Glomeromycetes</taxon>
        <taxon>Diversisporales</taxon>
        <taxon>Gigasporaceae</taxon>
        <taxon>Racocetra</taxon>
    </lineage>
</organism>
<reference evidence="1" key="1">
    <citation type="submission" date="2021-06" db="EMBL/GenBank/DDBJ databases">
        <authorList>
            <person name="Kallberg Y."/>
            <person name="Tangrot J."/>
            <person name="Rosling A."/>
        </authorList>
    </citation>
    <scope>NUCLEOTIDE SEQUENCE</scope>
    <source>
        <strain evidence="1">MA461A</strain>
    </source>
</reference>
<evidence type="ECO:0000313" key="1">
    <source>
        <dbReference type="EMBL" id="CAG8777068.1"/>
    </source>
</evidence>
<protein>
    <submittedName>
        <fullName evidence="1">21728_t:CDS:1</fullName>
    </submittedName>
</protein>